<organism evidence="3 4">
    <name type="scientific">Drosophila lebanonensis</name>
    <name type="common">Fruit fly</name>
    <name type="synonym">Scaptodrosophila lebanonensis</name>
    <dbReference type="NCBI Taxonomy" id="7225"/>
    <lineage>
        <taxon>Eukaryota</taxon>
        <taxon>Metazoa</taxon>
        <taxon>Ecdysozoa</taxon>
        <taxon>Arthropoda</taxon>
        <taxon>Hexapoda</taxon>
        <taxon>Insecta</taxon>
        <taxon>Pterygota</taxon>
        <taxon>Neoptera</taxon>
        <taxon>Endopterygota</taxon>
        <taxon>Diptera</taxon>
        <taxon>Brachycera</taxon>
        <taxon>Muscomorpha</taxon>
        <taxon>Ephydroidea</taxon>
        <taxon>Drosophilidae</taxon>
        <taxon>Scaptodrosophila</taxon>
    </lineage>
</organism>
<accession>A0A6J2U2G0</accession>
<protein>
    <submittedName>
        <fullName evidence="4">Bromodomain-containing protein DDB_G0280777-like isoform X1</fullName>
    </submittedName>
</protein>
<sequence>MSSWMLMDATAVEQPSEGESGQGLISMVCMMLMPICSVPNVVPSNHHRLFVVTVLLFYVAYRLFQWYRNIVLSPRRREARLLARQAMRQAANLDMMQQLQVHNGERILRYVLVLDQCRNALLQPEIAPVRINVSKRHRIEPDGENKNVHAEEQQMLECSQEQKLEKKVRQNSEETSRQELEEQQQIVEEAPQHKLREPQRQKLEESKRQDPEEPHQPQAEEIKKRKLKCQPEHQSGSACEKVVRDGSSVPSVRRRNRSLSPYTLTRTNIIPMPVRVPEYEIGIDSSVSRKSSIVSKSNRPQHCLGKKRRNEY</sequence>
<evidence type="ECO:0000256" key="2">
    <source>
        <dbReference type="SAM" id="Phobius"/>
    </source>
</evidence>
<feature type="region of interest" description="Disordered" evidence="1">
    <location>
        <begin position="291"/>
        <end position="312"/>
    </location>
</feature>
<dbReference type="GeneID" id="115629351"/>
<dbReference type="Proteomes" id="UP000504634">
    <property type="component" value="Unplaced"/>
</dbReference>
<keyword evidence="3" id="KW-1185">Reference proteome</keyword>
<proteinExistence type="predicted"/>
<feature type="compositionally biased region" description="Basic and acidic residues" evidence="1">
    <location>
        <begin position="160"/>
        <end position="180"/>
    </location>
</feature>
<keyword evidence="2" id="KW-0812">Transmembrane</keyword>
<feature type="compositionally biased region" description="Basic and acidic residues" evidence="1">
    <location>
        <begin position="190"/>
        <end position="223"/>
    </location>
</feature>
<keyword evidence="2" id="KW-1133">Transmembrane helix</keyword>
<feature type="region of interest" description="Disordered" evidence="1">
    <location>
        <begin position="159"/>
        <end position="253"/>
    </location>
</feature>
<evidence type="ECO:0000313" key="3">
    <source>
        <dbReference type="Proteomes" id="UP000504634"/>
    </source>
</evidence>
<feature type="transmembrane region" description="Helical" evidence="2">
    <location>
        <begin position="20"/>
        <end position="42"/>
    </location>
</feature>
<evidence type="ECO:0000313" key="4">
    <source>
        <dbReference type="RefSeq" id="XP_030381663.1"/>
    </source>
</evidence>
<dbReference type="RefSeq" id="XP_030381663.1">
    <property type="nucleotide sequence ID" value="XM_030525803.1"/>
</dbReference>
<gene>
    <name evidence="4" type="primary">LOC115629351</name>
</gene>
<dbReference type="AlphaFoldDB" id="A0A6J2U2G0"/>
<keyword evidence="2" id="KW-0472">Membrane</keyword>
<evidence type="ECO:0000256" key="1">
    <source>
        <dbReference type="SAM" id="MobiDB-lite"/>
    </source>
</evidence>
<name>A0A6J2U2G0_DROLE</name>
<feature type="transmembrane region" description="Helical" evidence="2">
    <location>
        <begin position="49"/>
        <end position="67"/>
    </location>
</feature>
<reference evidence="4" key="1">
    <citation type="submission" date="2025-08" db="UniProtKB">
        <authorList>
            <consortium name="RefSeq"/>
        </authorList>
    </citation>
    <scope>IDENTIFICATION</scope>
    <source>
        <strain evidence="4">11010-0011.00</strain>
        <tissue evidence="4">Whole body</tissue>
    </source>
</reference>